<dbReference type="AlphaFoldDB" id="A0A5B0SMM1"/>
<feature type="compositionally biased region" description="Basic and acidic residues" evidence="1">
    <location>
        <begin position="277"/>
        <end position="292"/>
    </location>
</feature>
<dbReference type="EMBL" id="VDEP01000001">
    <property type="protein sequence ID" value="KAA1139178.1"/>
    <property type="molecule type" value="Genomic_DNA"/>
</dbReference>
<feature type="region of interest" description="Disordered" evidence="1">
    <location>
        <begin position="159"/>
        <end position="262"/>
    </location>
</feature>
<evidence type="ECO:0000256" key="1">
    <source>
        <dbReference type="SAM" id="MobiDB-lite"/>
    </source>
</evidence>
<feature type="compositionally biased region" description="Polar residues" evidence="1">
    <location>
        <begin position="175"/>
        <end position="193"/>
    </location>
</feature>
<feature type="compositionally biased region" description="Polar residues" evidence="1">
    <location>
        <begin position="219"/>
        <end position="228"/>
    </location>
</feature>
<evidence type="ECO:0000313" key="3">
    <source>
        <dbReference type="Proteomes" id="UP000325313"/>
    </source>
</evidence>
<comment type="caution">
    <text evidence="2">The sequence shown here is derived from an EMBL/GenBank/DDBJ whole genome shotgun (WGS) entry which is preliminary data.</text>
</comment>
<dbReference type="Proteomes" id="UP000325313">
    <property type="component" value="Unassembled WGS sequence"/>
</dbReference>
<organism evidence="2 3">
    <name type="scientific">Puccinia graminis f. sp. tritici</name>
    <dbReference type="NCBI Taxonomy" id="56615"/>
    <lineage>
        <taxon>Eukaryota</taxon>
        <taxon>Fungi</taxon>
        <taxon>Dikarya</taxon>
        <taxon>Basidiomycota</taxon>
        <taxon>Pucciniomycotina</taxon>
        <taxon>Pucciniomycetes</taxon>
        <taxon>Pucciniales</taxon>
        <taxon>Pucciniaceae</taxon>
        <taxon>Puccinia</taxon>
    </lineage>
</organism>
<feature type="compositionally biased region" description="Basic and acidic residues" evidence="1">
    <location>
        <begin position="197"/>
        <end position="210"/>
    </location>
</feature>
<sequence>MWGIAFDFRRNQSAIPPRTRQLLMGLLAEVGVGLEVDVVLEVGSSYLKLSFFGAGINVDCDAGLFQAKKNANTAFSKAPHPLALPPPLVKRGVIDAVGPSCSHWLRRRALEIEAPAEIIKHPAQVKSAVSATQELTKGTEPLSNELRENVNGQLGLDSLAHQESKPPPAALDPLSQPSGTTSISESGHGTTPITEPRTSDSQEVDLKKGEGVGSETHGNEQNGVLSSSQDHEIIPGGSNLHSATEPHTEGIESSANPHGSNDEIKAAENLDVVPQGHQHEEIAENHQDHAHEPNGGGVKVSLKRLLS</sequence>
<accession>A0A5B0SMM1</accession>
<protein>
    <submittedName>
        <fullName evidence="2">Uncharacterized protein</fullName>
    </submittedName>
</protein>
<proteinExistence type="predicted"/>
<evidence type="ECO:0000313" key="2">
    <source>
        <dbReference type="EMBL" id="KAA1139178.1"/>
    </source>
</evidence>
<gene>
    <name evidence="2" type="ORF">PGTUg99_037021</name>
</gene>
<reference evidence="2 3" key="1">
    <citation type="submission" date="2019-05" db="EMBL/GenBank/DDBJ databases">
        <title>Emergence of the Ug99 lineage of the wheat stem rust pathogen through somatic hybridization.</title>
        <authorList>
            <person name="Li F."/>
            <person name="Upadhyaya N.M."/>
            <person name="Sperschneider J."/>
            <person name="Matny O."/>
            <person name="Nguyen-Phuc H."/>
            <person name="Mago R."/>
            <person name="Raley C."/>
            <person name="Miller M.E."/>
            <person name="Silverstein K.A.T."/>
            <person name="Henningsen E."/>
            <person name="Hirsch C.D."/>
            <person name="Visser B."/>
            <person name="Pretorius Z.A."/>
            <person name="Steffenson B.J."/>
            <person name="Schwessinger B."/>
            <person name="Dodds P.N."/>
            <person name="Figueroa M."/>
        </authorList>
    </citation>
    <scope>NUCLEOTIDE SEQUENCE [LARGE SCALE GENOMIC DNA]</scope>
    <source>
        <strain evidence="2 3">Ug99</strain>
    </source>
</reference>
<feature type="region of interest" description="Disordered" evidence="1">
    <location>
        <begin position="275"/>
        <end position="307"/>
    </location>
</feature>
<name>A0A5B0SMM1_PUCGR</name>